<dbReference type="EMBL" id="CADCVP010000162">
    <property type="protein sequence ID" value="CAA9494173.1"/>
    <property type="molecule type" value="Genomic_DNA"/>
</dbReference>
<reference evidence="1" key="1">
    <citation type="submission" date="2020-02" db="EMBL/GenBank/DDBJ databases">
        <authorList>
            <person name="Meier V. D."/>
        </authorList>
    </citation>
    <scope>NUCLEOTIDE SEQUENCE</scope>
    <source>
        <strain evidence="1">AVDCRST_MAG69</strain>
    </source>
</reference>
<dbReference type="AlphaFoldDB" id="A0A6J4SBT4"/>
<gene>
    <name evidence="1" type="ORF">AVDCRST_MAG69-1515</name>
</gene>
<accession>A0A6J4SBT4</accession>
<proteinExistence type="predicted"/>
<sequence length="47" mass="5513">MFARQPVHMSRIEFIARRQPNGLVLFEAVPVTLLVRLRRAARRLLRG</sequence>
<evidence type="ECO:0000313" key="1">
    <source>
        <dbReference type="EMBL" id="CAA9494173.1"/>
    </source>
</evidence>
<organism evidence="1">
    <name type="scientific">uncultured Solirubrobacteraceae bacterium</name>
    <dbReference type="NCBI Taxonomy" id="1162706"/>
    <lineage>
        <taxon>Bacteria</taxon>
        <taxon>Bacillati</taxon>
        <taxon>Actinomycetota</taxon>
        <taxon>Thermoleophilia</taxon>
        <taxon>Solirubrobacterales</taxon>
        <taxon>Solirubrobacteraceae</taxon>
        <taxon>environmental samples</taxon>
    </lineage>
</organism>
<name>A0A6J4SBT4_9ACTN</name>
<protein>
    <submittedName>
        <fullName evidence="1">Uncharacterized protein</fullName>
    </submittedName>
</protein>